<dbReference type="InterPro" id="IPR017850">
    <property type="entry name" value="Alkaline_phosphatase_core_sf"/>
</dbReference>
<dbReference type="InterPro" id="IPR002591">
    <property type="entry name" value="Phosphodiest/P_Trfase"/>
</dbReference>
<protein>
    <submittedName>
        <fullName evidence="1">Type I phosphodiesterase / nucleotide pyrophosphatase</fullName>
    </submittedName>
</protein>
<reference evidence="1" key="1">
    <citation type="submission" date="2016-10" db="EMBL/GenBank/DDBJ databases">
        <title>Sequence of Gallionella enrichment culture.</title>
        <authorList>
            <person name="Poehlein A."/>
            <person name="Muehling M."/>
            <person name="Daniel R."/>
        </authorList>
    </citation>
    <scope>NUCLEOTIDE SEQUENCE</scope>
</reference>
<dbReference type="PROSITE" id="PS51257">
    <property type="entry name" value="PROKAR_LIPOPROTEIN"/>
    <property type="match status" value="1"/>
</dbReference>
<organism evidence="1">
    <name type="scientific">mine drainage metagenome</name>
    <dbReference type="NCBI Taxonomy" id="410659"/>
    <lineage>
        <taxon>unclassified sequences</taxon>
        <taxon>metagenomes</taxon>
        <taxon>ecological metagenomes</taxon>
    </lineage>
</organism>
<comment type="caution">
    <text evidence="1">The sequence shown here is derived from an EMBL/GenBank/DDBJ whole genome shotgun (WGS) entry which is preliminary data.</text>
</comment>
<accession>A0A1J5TAC2</accession>
<dbReference type="Gene3D" id="3.40.720.10">
    <property type="entry name" value="Alkaline Phosphatase, subunit A"/>
    <property type="match status" value="1"/>
</dbReference>
<evidence type="ECO:0000313" key="1">
    <source>
        <dbReference type="EMBL" id="OIR13229.1"/>
    </source>
</evidence>
<dbReference type="SUPFAM" id="SSF53649">
    <property type="entry name" value="Alkaline phosphatase-like"/>
    <property type="match status" value="1"/>
</dbReference>
<proteinExistence type="predicted"/>
<dbReference type="AlphaFoldDB" id="A0A1J5TAC2"/>
<dbReference type="Pfam" id="PF01663">
    <property type="entry name" value="Phosphodiest"/>
    <property type="match status" value="1"/>
</dbReference>
<name>A0A1J5TAC2_9ZZZZ</name>
<dbReference type="EMBL" id="MLJW01000015">
    <property type="protein sequence ID" value="OIR13229.1"/>
    <property type="molecule type" value="Genomic_DNA"/>
</dbReference>
<sequence length="362" mass="41241">MKIKIFFAAAFTIACLFTKHVAAQTNNENIVIVTLDGMRWQEVFGGADSVLLRNRKYTKDSTATSLKFWNSDSNERRKKLFPFLWNVIAQNGQLHGNRKLNSKVNVSNPYQFSYPGYNEIFTGYPDTAVNSNNKILNKNINVLEFLNQQKQYTGKVAAFTTWDVFPFILNKWRSGIYVNSDVDSLRFNSGNLKLINDMQFLSAKPIDVRLDMLTYFAAREYMKTYQPKVLYIAFDETDDFAHAGEYDQYLKSAHAEDAMIADLWNYIQSTPQYKNKTTLVITCDHGRGDINKDDWRHHGPKIAESGEIWVAAIGPEIKPLGEISSSEQIYQKQFAATFAKLLGYSFTAAHPVGEPLVALLSK</sequence>
<gene>
    <name evidence="1" type="ORF">GALL_56140</name>
</gene>